<reference evidence="3" key="1">
    <citation type="submission" date="2022-12" db="EMBL/GenBank/DDBJ databases">
        <authorList>
            <person name="Webb A."/>
        </authorList>
    </citation>
    <scope>NUCLEOTIDE SEQUENCE</scope>
    <source>
        <strain evidence="3">Hp1</strain>
    </source>
</reference>
<evidence type="ECO:0000256" key="2">
    <source>
        <dbReference type="SAM" id="Phobius"/>
    </source>
</evidence>
<dbReference type="EMBL" id="CANTFL010001335">
    <property type="protein sequence ID" value="CAI5737577.1"/>
    <property type="molecule type" value="Genomic_DNA"/>
</dbReference>
<comment type="caution">
    <text evidence="3">The sequence shown here is derived from an EMBL/GenBank/DDBJ whole genome shotgun (WGS) entry which is preliminary data.</text>
</comment>
<proteinExistence type="predicted"/>
<keyword evidence="2" id="KW-1133">Transmembrane helix</keyword>
<organism evidence="3 4">
    <name type="scientific">Hyaloperonospora brassicae</name>
    <name type="common">Brassica downy mildew</name>
    <name type="synonym">Peronospora brassicae</name>
    <dbReference type="NCBI Taxonomy" id="162125"/>
    <lineage>
        <taxon>Eukaryota</taxon>
        <taxon>Sar</taxon>
        <taxon>Stramenopiles</taxon>
        <taxon>Oomycota</taxon>
        <taxon>Peronosporomycetes</taxon>
        <taxon>Peronosporales</taxon>
        <taxon>Peronosporaceae</taxon>
        <taxon>Hyaloperonospora</taxon>
    </lineage>
</organism>
<evidence type="ECO:0000313" key="3">
    <source>
        <dbReference type="EMBL" id="CAI5737577.1"/>
    </source>
</evidence>
<feature type="transmembrane region" description="Helical" evidence="2">
    <location>
        <begin position="374"/>
        <end position="395"/>
    </location>
</feature>
<evidence type="ECO:0000313" key="4">
    <source>
        <dbReference type="Proteomes" id="UP001162031"/>
    </source>
</evidence>
<name>A0AAV0UMA0_HYABA</name>
<keyword evidence="2" id="KW-0812">Transmembrane</keyword>
<evidence type="ECO:0000256" key="1">
    <source>
        <dbReference type="SAM" id="MobiDB-lite"/>
    </source>
</evidence>
<feature type="transmembrane region" description="Helical" evidence="2">
    <location>
        <begin position="345"/>
        <end position="368"/>
    </location>
</feature>
<feature type="region of interest" description="Disordered" evidence="1">
    <location>
        <begin position="568"/>
        <end position="602"/>
    </location>
</feature>
<protein>
    <recommendedName>
        <fullName evidence="5">Transmembrane protein</fullName>
    </recommendedName>
</protein>
<evidence type="ECO:0008006" key="5">
    <source>
        <dbReference type="Google" id="ProtNLM"/>
    </source>
</evidence>
<keyword evidence="2" id="KW-0472">Membrane</keyword>
<dbReference type="Proteomes" id="UP001162031">
    <property type="component" value="Unassembled WGS sequence"/>
</dbReference>
<keyword evidence="4" id="KW-1185">Reference proteome</keyword>
<gene>
    <name evidence="3" type="ORF">HBR001_LOCUS7203</name>
</gene>
<feature type="compositionally biased region" description="Basic and acidic residues" evidence="1">
    <location>
        <begin position="587"/>
        <end position="601"/>
    </location>
</feature>
<dbReference type="AlphaFoldDB" id="A0AAV0UMA0"/>
<accession>A0AAV0UMA0</accession>
<sequence>MEFKVISREGDRHELLPVVYLIARSGAWRRRVPSVVECALVEEYIAPLVAEFPATTFAAAATSATTAATDAARVLSIVQTEVQLRAALGAQQPLDEVTTDERDYKMGVLVDFARTPHRPGTAALNRVVFQIATALRSVTHSSALVVPVAMHYCSAASNLLVDVRRYVGIRYGAPVLLDAREVAVFRDDPTEFTQHFSARLRTSLTMAPPSSVAQIEMLRLTRTLHVHCAKMVRDDCFSRRQRASMNEEIMQIHFRTSTHPAMCELKRSMMAYCATLKHWKLRDEDINSASALLAVEDLPKHPLHFVWLLAAAVRFVLNLPGRLFLASACDLIYGFPPRKSHNRSLPVAAAAVKAFLGCFALGVLVCAVPTSVSGWLVVLAFAAVLVVDAATAHNVPADVEHLMQHWKKPQFYVMGADELTRLKETRAVLARSIHDIVARYMCTDLPPPVLQDVSKATASPTASLLDTDEYTLNPHHKIFINAPRSFPLAYAAMMKDPKKARRTIYAPKMLRDETWRSIYETVAPAGLRFAALLADNKGDNLPMDELLATPFFSAVLSAYILYKTRCVDDDSSTSSSSGDDATPVMADEMKQEQARAYREYEQNVSQQDLGGYGSMQEIIDAAFQMAQDEEELTE</sequence>